<reference evidence="2 3" key="1">
    <citation type="submission" date="2020-09" db="EMBL/GenBank/DDBJ databases">
        <title>De no assembly of potato wild relative species, Solanum commersonii.</title>
        <authorList>
            <person name="Cho K."/>
        </authorList>
    </citation>
    <scope>NUCLEOTIDE SEQUENCE [LARGE SCALE GENOMIC DNA]</scope>
    <source>
        <strain evidence="2">LZ3.2</strain>
        <tissue evidence="2">Leaf</tissue>
    </source>
</reference>
<feature type="region of interest" description="Disordered" evidence="1">
    <location>
        <begin position="96"/>
        <end position="117"/>
    </location>
</feature>
<evidence type="ECO:0000256" key="1">
    <source>
        <dbReference type="SAM" id="MobiDB-lite"/>
    </source>
</evidence>
<gene>
    <name evidence="2" type="ORF">H5410_038457</name>
</gene>
<dbReference type="AlphaFoldDB" id="A0A9J5YA52"/>
<keyword evidence="3" id="KW-1185">Reference proteome</keyword>
<dbReference type="EMBL" id="JACXVP010000007">
    <property type="protein sequence ID" value="KAG5597225.1"/>
    <property type="molecule type" value="Genomic_DNA"/>
</dbReference>
<evidence type="ECO:0000313" key="3">
    <source>
        <dbReference type="Proteomes" id="UP000824120"/>
    </source>
</evidence>
<organism evidence="2 3">
    <name type="scientific">Solanum commersonii</name>
    <name type="common">Commerson's wild potato</name>
    <name type="synonym">Commerson's nightshade</name>
    <dbReference type="NCBI Taxonomy" id="4109"/>
    <lineage>
        <taxon>Eukaryota</taxon>
        <taxon>Viridiplantae</taxon>
        <taxon>Streptophyta</taxon>
        <taxon>Embryophyta</taxon>
        <taxon>Tracheophyta</taxon>
        <taxon>Spermatophyta</taxon>
        <taxon>Magnoliopsida</taxon>
        <taxon>eudicotyledons</taxon>
        <taxon>Gunneridae</taxon>
        <taxon>Pentapetalae</taxon>
        <taxon>asterids</taxon>
        <taxon>lamiids</taxon>
        <taxon>Solanales</taxon>
        <taxon>Solanaceae</taxon>
        <taxon>Solanoideae</taxon>
        <taxon>Solaneae</taxon>
        <taxon>Solanum</taxon>
    </lineage>
</organism>
<protein>
    <submittedName>
        <fullName evidence="2">Uncharacterized protein</fullName>
    </submittedName>
</protein>
<evidence type="ECO:0000313" key="2">
    <source>
        <dbReference type="EMBL" id="KAG5597225.1"/>
    </source>
</evidence>
<proteinExistence type="predicted"/>
<accession>A0A9J5YA52</accession>
<comment type="caution">
    <text evidence="2">The sequence shown here is derived from an EMBL/GenBank/DDBJ whole genome shotgun (WGS) entry which is preliminary data.</text>
</comment>
<sequence length="117" mass="12880">MQVGQSSWAQTLTHVEALYLSVVVEGRAHYQLSFELCAIAFPRYLGFQKGNKEDDIVILSANSLFSENKSRVIKKKCGIASSLKEKKRVRQGNISFLKEDAQKGDATNKAGGGEDAE</sequence>
<dbReference type="Proteomes" id="UP000824120">
    <property type="component" value="Chromosome 7"/>
</dbReference>
<name>A0A9J5YA52_SOLCO</name>